<sequence>MTTLEFTLSPEAAIRIHDAVSCLAKFNENVGFEASRDKLTINALNSSKTSSASFTLQGNTFFQSYRFASGARLPNGAEAPWTCSILNKALLSIFKDRVIVSSEGESSVERCEVSVQERPDRTQCRFGIKIFCRHGVKKIYKLTYEPIQIPRPLFDPRTCRNRWKIAAYVLKTFSEFFGPRAENLDMFHDDGRVTFTCYTEKIVFKDEVLKQPLHTAITLETADFEEFDVEDKVHAGISVKDFKAIILHAETLKASISALYSYPTRPMQLSYTENGMQCEFTLQTLGEFRGSSVAPASNVIRPTLSRPPTRQSAQGLALQEIREQTVNSMPPPPQPVGRSFSQMASQRTTRPSPPPPKASVNEESLFVPDDDEEDRVWGARNYEEEDEGELRWESARSTTISFGKLQSNSTTTRGYESAPQSEEGRIAPTQRMSQIKGLFDD</sequence>
<dbReference type="GO" id="GO:0071479">
    <property type="term" value="P:cellular response to ionizing radiation"/>
    <property type="evidence" value="ECO:0007669"/>
    <property type="project" value="TreeGrafter"/>
</dbReference>
<dbReference type="AlphaFoldDB" id="A0A8H3F9E4"/>
<dbReference type="Gene3D" id="3.70.10.10">
    <property type="match status" value="1"/>
</dbReference>
<protein>
    <recommendedName>
        <fullName evidence="2">DNA repair protein rad9</fullName>
    </recommendedName>
</protein>
<evidence type="ECO:0000256" key="2">
    <source>
        <dbReference type="PIRNR" id="PIRNR009303"/>
    </source>
</evidence>
<comment type="similarity">
    <text evidence="1 2">Belongs to the rad9 family.</text>
</comment>
<evidence type="ECO:0000313" key="4">
    <source>
        <dbReference type="EMBL" id="CAF9921117.1"/>
    </source>
</evidence>
<dbReference type="InterPro" id="IPR046938">
    <property type="entry name" value="DNA_clamp_sf"/>
</dbReference>
<dbReference type="InterPro" id="IPR007268">
    <property type="entry name" value="Rad9/Ddc1"/>
</dbReference>
<feature type="region of interest" description="Disordered" evidence="3">
    <location>
        <begin position="326"/>
        <end position="367"/>
    </location>
</feature>
<dbReference type="GO" id="GO:0006281">
    <property type="term" value="P:DNA repair"/>
    <property type="evidence" value="ECO:0007669"/>
    <property type="project" value="UniProtKB-UniRule"/>
</dbReference>
<dbReference type="Pfam" id="PF04139">
    <property type="entry name" value="Rad9"/>
    <property type="match status" value="1"/>
</dbReference>
<accession>A0A8H3F9E4</accession>
<dbReference type="Proteomes" id="UP000664169">
    <property type="component" value="Unassembled WGS sequence"/>
</dbReference>
<dbReference type="SUPFAM" id="SSF55979">
    <property type="entry name" value="DNA clamp"/>
    <property type="match status" value="1"/>
</dbReference>
<keyword evidence="2" id="KW-0227">DNA damage</keyword>
<proteinExistence type="inferred from homology"/>
<dbReference type="PANTHER" id="PTHR15237">
    <property type="entry name" value="DNA REPAIR PROTEIN RAD9"/>
    <property type="match status" value="1"/>
</dbReference>
<feature type="region of interest" description="Disordered" evidence="3">
    <location>
        <begin position="381"/>
        <end position="441"/>
    </location>
</feature>
<comment type="function">
    <text evidence="2">Acts in DNA repair and mutagenesis. Involved in promoting resistance to ionizing radiation and UV light, as well as regulating cell cycle progression after irradiation.</text>
</comment>
<evidence type="ECO:0000256" key="1">
    <source>
        <dbReference type="ARBA" id="ARBA00008494"/>
    </source>
</evidence>
<reference evidence="4" key="1">
    <citation type="submission" date="2021-03" db="EMBL/GenBank/DDBJ databases">
        <authorList>
            <person name="Tagirdzhanova G."/>
        </authorList>
    </citation>
    <scope>NUCLEOTIDE SEQUENCE</scope>
</reference>
<comment type="caution">
    <text evidence="4">The sequence shown here is derived from an EMBL/GenBank/DDBJ whole genome shotgun (WGS) entry which is preliminary data.</text>
</comment>
<dbReference type="EMBL" id="CAJPDQ010000016">
    <property type="protein sequence ID" value="CAF9921117.1"/>
    <property type="molecule type" value="Genomic_DNA"/>
</dbReference>
<dbReference type="GO" id="GO:0000076">
    <property type="term" value="P:DNA replication checkpoint signaling"/>
    <property type="evidence" value="ECO:0007669"/>
    <property type="project" value="TreeGrafter"/>
</dbReference>
<dbReference type="GO" id="GO:0031573">
    <property type="term" value="P:mitotic intra-S DNA damage checkpoint signaling"/>
    <property type="evidence" value="ECO:0007669"/>
    <property type="project" value="TreeGrafter"/>
</dbReference>
<feature type="compositionally biased region" description="Polar residues" evidence="3">
    <location>
        <begin position="395"/>
        <end position="420"/>
    </location>
</feature>
<evidence type="ECO:0000256" key="3">
    <source>
        <dbReference type="SAM" id="MobiDB-lite"/>
    </source>
</evidence>
<dbReference type="PANTHER" id="PTHR15237:SF0">
    <property type="entry name" value="CELL CYCLE CHECKPOINT CONTROL PROTEIN"/>
    <property type="match status" value="1"/>
</dbReference>
<name>A0A8H3F9E4_9LECA</name>
<feature type="compositionally biased region" description="Polar residues" evidence="3">
    <location>
        <begin position="339"/>
        <end position="350"/>
    </location>
</feature>
<gene>
    <name evidence="4" type="ORF">GOMPHAMPRED_002234</name>
</gene>
<organism evidence="4 5">
    <name type="scientific">Gomphillus americanus</name>
    <dbReference type="NCBI Taxonomy" id="1940652"/>
    <lineage>
        <taxon>Eukaryota</taxon>
        <taxon>Fungi</taxon>
        <taxon>Dikarya</taxon>
        <taxon>Ascomycota</taxon>
        <taxon>Pezizomycotina</taxon>
        <taxon>Lecanoromycetes</taxon>
        <taxon>OSLEUM clade</taxon>
        <taxon>Ostropomycetidae</taxon>
        <taxon>Ostropales</taxon>
        <taxon>Graphidaceae</taxon>
        <taxon>Gomphilloideae</taxon>
        <taxon>Gomphillus</taxon>
    </lineage>
</organism>
<evidence type="ECO:0000313" key="5">
    <source>
        <dbReference type="Proteomes" id="UP000664169"/>
    </source>
</evidence>
<dbReference type="OrthoDB" id="60092at2759"/>
<dbReference type="GO" id="GO:0030896">
    <property type="term" value="C:checkpoint clamp complex"/>
    <property type="evidence" value="ECO:0007669"/>
    <property type="project" value="UniProtKB-UniRule"/>
</dbReference>
<keyword evidence="5" id="KW-1185">Reference proteome</keyword>
<dbReference type="InterPro" id="IPR026584">
    <property type="entry name" value="Rad9"/>
</dbReference>
<dbReference type="PIRSF" id="PIRSF009303">
    <property type="entry name" value="Cell_cycle_RAD9"/>
    <property type="match status" value="1"/>
</dbReference>